<feature type="transmembrane region" description="Helical" evidence="7">
    <location>
        <begin position="84"/>
        <end position="106"/>
    </location>
</feature>
<keyword evidence="3" id="KW-0813">Transport</keyword>
<feature type="transmembrane region" description="Helical" evidence="7">
    <location>
        <begin position="216"/>
        <end position="233"/>
    </location>
</feature>
<evidence type="ECO:0000256" key="6">
    <source>
        <dbReference type="ARBA" id="ARBA00023136"/>
    </source>
</evidence>
<keyword evidence="5 7" id="KW-1133">Transmembrane helix</keyword>
<dbReference type="RefSeq" id="XP_016607517.1">
    <property type="nucleotide sequence ID" value="XM_016753925.1"/>
</dbReference>
<dbReference type="EMBL" id="KQ257458">
    <property type="protein sequence ID" value="KNC99477.1"/>
    <property type="molecule type" value="Genomic_DNA"/>
</dbReference>
<dbReference type="GO" id="GO:0033573">
    <property type="term" value="C:high-affinity iron permease complex"/>
    <property type="evidence" value="ECO:0007669"/>
    <property type="project" value="EnsemblFungi"/>
</dbReference>
<dbReference type="InterPro" id="IPR036259">
    <property type="entry name" value="MFS_trans_sf"/>
</dbReference>
<dbReference type="OrthoDB" id="4364at2759"/>
<evidence type="ECO:0000256" key="3">
    <source>
        <dbReference type="ARBA" id="ARBA00022496"/>
    </source>
</evidence>
<protein>
    <submittedName>
        <fullName evidence="8">FTR1 family protein</fullName>
    </submittedName>
</protein>
<keyword evidence="6 7" id="KW-0472">Membrane</keyword>
<dbReference type="GO" id="GO:0061840">
    <property type="term" value="F:high-affinity ferrous iron transmembrane transporter activity"/>
    <property type="evidence" value="ECO:0007669"/>
    <property type="project" value="EnsemblFungi"/>
</dbReference>
<feature type="transmembrane region" description="Helical" evidence="7">
    <location>
        <begin position="245"/>
        <end position="267"/>
    </location>
</feature>
<dbReference type="eggNOG" id="ENOG502QQWE">
    <property type="taxonomic scope" value="Eukaryota"/>
</dbReference>
<keyword evidence="3" id="KW-0406">Ion transport</keyword>
<dbReference type="STRING" id="645134.A0A0L0HEE8"/>
<dbReference type="FunCoup" id="A0A0L0HEE8">
    <property type="interactions" value="35"/>
</dbReference>
<organism evidence="8 9">
    <name type="scientific">Spizellomyces punctatus (strain DAOM BR117)</name>
    <dbReference type="NCBI Taxonomy" id="645134"/>
    <lineage>
        <taxon>Eukaryota</taxon>
        <taxon>Fungi</taxon>
        <taxon>Fungi incertae sedis</taxon>
        <taxon>Chytridiomycota</taxon>
        <taxon>Chytridiomycota incertae sedis</taxon>
        <taxon>Chytridiomycetes</taxon>
        <taxon>Spizellomycetales</taxon>
        <taxon>Spizellomycetaceae</taxon>
        <taxon>Spizellomyces</taxon>
    </lineage>
</organism>
<keyword evidence="9" id="KW-1185">Reference proteome</keyword>
<feature type="transmembrane region" description="Helical" evidence="7">
    <location>
        <begin position="330"/>
        <end position="347"/>
    </location>
</feature>
<dbReference type="OMA" id="TSMQIFL"/>
<dbReference type="Proteomes" id="UP000053201">
    <property type="component" value="Unassembled WGS sequence"/>
</dbReference>
<name>A0A0L0HEE8_SPIPD</name>
<dbReference type="VEuPathDB" id="FungiDB:SPPG_05712"/>
<evidence type="ECO:0000256" key="1">
    <source>
        <dbReference type="ARBA" id="ARBA00004141"/>
    </source>
</evidence>
<dbReference type="PANTHER" id="PTHR31632">
    <property type="entry name" value="IRON TRANSPORTER FTH1"/>
    <property type="match status" value="1"/>
</dbReference>
<dbReference type="GO" id="GO:0033215">
    <property type="term" value="P:reductive iron assimilation"/>
    <property type="evidence" value="ECO:0007669"/>
    <property type="project" value="EnsemblFungi"/>
</dbReference>
<comment type="similarity">
    <text evidence="2">Belongs to the oxidase-dependent Fe transporter (OFeT) (TC 9.A.10.1) family.</text>
</comment>
<feature type="transmembrane region" description="Helical" evidence="7">
    <location>
        <begin position="183"/>
        <end position="204"/>
    </location>
</feature>
<dbReference type="GeneID" id="27689071"/>
<sequence>MGSVFSVPTFFVLFRETTEAALIISVLLTFCKQMFGDDPLMLKRLNKQIWMGTGLGLLVSIAIAAGIIGAWYAISENLWESRELVWEGTLAIIACVIITIVGITMLKSSRKGHQEKWRRKLLKEMARHNQAPQDTDSEGLSTNATSQATLQPLPQEQQQRPASTHWFARIAPKAYEKLSSEKYALFLIPFITILREGIEAIIFMGGVGLTEPGKSIPLPAITGILVGALVGFITYRTGSRASLQWFFIVSTCLLFLIAAGLLARGILSFETNAWMKKVLYNTGGGDEGGPIPIDLRDNVWYLNCCGAKENGWTIFNAIAGWSNIATKGSITGYCLYWIVVSGWLISVKTREQKLAKRGDVDEIKVTTTGSQKGSRVDIE</sequence>
<feature type="transmembrane region" description="Helical" evidence="7">
    <location>
        <begin position="49"/>
        <end position="72"/>
    </location>
</feature>
<comment type="subcellular location">
    <subcellularLocation>
        <location evidence="1">Membrane</location>
        <topology evidence="1">Multi-pass membrane protein</topology>
    </subcellularLocation>
</comment>
<gene>
    <name evidence="8" type="ORF">SPPG_05712</name>
</gene>
<evidence type="ECO:0000313" key="9">
    <source>
        <dbReference type="Proteomes" id="UP000053201"/>
    </source>
</evidence>
<dbReference type="InterPro" id="IPR004923">
    <property type="entry name" value="FTR1/Fip1/EfeU"/>
</dbReference>
<evidence type="ECO:0000256" key="7">
    <source>
        <dbReference type="SAM" id="Phobius"/>
    </source>
</evidence>
<keyword evidence="4 7" id="KW-0812">Transmembrane</keyword>
<dbReference type="Pfam" id="PF03239">
    <property type="entry name" value="FTR1"/>
    <property type="match status" value="1"/>
</dbReference>
<dbReference type="InParanoid" id="A0A0L0HEE8"/>
<evidence type="ECO:0000313" key="8">
    <source>
        <dbReference type="EMBL" id="KNC99477.1"/>
    </source>
</evidence>
<feature type="transmembrane region" description="Helical" evidence="7">
    <location>
        <begin position="20"/>
        <end position="37"/>
    </location>
</feature>
<dbReference type="AlphaFoldDB" id="A0A0L0HEE8"/>
<dbReference type="PANTHER" id="PTHR31632:SF2">
    <property type="entry name" value="PLASMA MEMBRANE IRON PERMEASE"/>
    <property type="match status" value="1"/>
</dbReference>
<evidence type="ECO:0000256" key="2">
    <source>
        <dbReference type="ARBA" id="ARBA00008333"/>
    </source>
</evidence>
<keyword evidence="3" id="KW-0408">Iron</keyword>
<reference evidence="8 9" key="1">
    <citation type="submission" date="2009-08" db="EMBL/GenBank/DDBJ databases">
        <title>The Genome Sequence of Spizellomyces punctatus strain DAOM BR117.</title>
        <authorList>
            <consortium name="The Broad Institute Genome Sequencing Platform"/>
            <person name="Russ C."/>
            <person name="Cuomo C."/>
            <person name="Shea T."/>
            <person name="Young S.K."/>
            <person name="Zeng Q."/>
            <person name="Koehrsen M."/>
            <person name="Haas B."/>
            <person name="Borodovsky M."/>
            <person name="Guigo R."/>
            <person name="Alvarado L."/>
            <person name="Berlin A."/>
            <person name="Bochicchio J."/>
            <person name="Borenstein D."/>
            <person name="Chapman S."/>
            <person name="Chen Z."/>
            <person name="Engels R."/>
            <person name="Freedman E."/>
            <person name="Gellesch M."/>
            <person name="Goldberg J."/>
            <person name="Griggs A."/>
            <person name="Gujja S."/>
            <person name="Heiman D."/>
            <person name="Hepburn T."/>
            <person name="Howarth C."/>
            <person name="Jen D."/>
            <person name="Larson L."/>
            <person name="Lewis B."/>
            <person name="Mehta T."/>
            <person name="Park D."/>
            <person name="Pearson M."/>
            <person name="Roberts A."/>
            <person name="Saif S."/>
            <person name="Shenoy N."/>
            <person name="Sisk P."/>
            <person name="Stolte C."/>
            <person name="Sykes S."/>
            <person name="Thomson T."/>
            <person name="Walk T."/>
            <person name="White J."/>
            <person name="Yandava C."/>
            <person name="Burger G."/>
            <person name="Gray M.W."/>
            <person name="Holland P.W.H."/>
            <person name="King N."/>
            <person name="Lang F.B.F."/>
            <person name="Roger A.J."/>
            <person name="Ruiz-Trillo I."/>
            <person name="Lander E."/>
            <person name="Nusbaum C."/>
        </authorList>
    </citation>
    <scope>NUCLEOTIDE SEQUENCE [LARGE SCALE GENOMIC DNA]</scope>
    <source>
        <strain evidence="8 9">DAOM BR117</strain>
    </source>
</reference>
<proteinExistence type="inferred from homology"/>
<evidence type="ECO:0000256" key="5">
    <source>
        <dbReference type="ARBA" id="ARBA00022989"/>
    </source>
</evidence>
<keyword evidence="3" id="KW-0410">Iron transport</keyword>
<accession>A0A0L0HEE8</accession>
<evidence type="ECO:0000256" key="4">
    <source>
        <dbReference type="ARBA" id="ARBA00022692"/>
    </source>
</evidence>
<dbReference type="SUPFAM" id="SSF103473">
    <property type="entry name" value="MFS general substrate transporter"/>
    <property type="match status" value="1"/>
</dbReference>